<name>A0A024TE01_9STRA</name>
<proteinExistence type="predicted"/>
<dbReference type="EMBL" id="KI914009">
    <property type="protein sequence ID" value="ETV91567.1"/>
    <property type="molecule type" value="Genomic_DNA"/>
</dbReference>
<reference evidence="1" key="1">
    <citation type="submission" date="2013-12" db="EMBL/GenBank/DDBJ databases">
        <title>The Genome Sequence of Aphanomyces invadans NJM9701.</title>
        <authorList>
            <consortium name="The Broad Institute Genomics Platform"/>
            <person name="Russ C."/>
            <person name="Tyler B."/>
            <person name="van West P."/>
            <person name="Dieguez-Uribeondo J."/>
            <person name="Young S.K."/>
            <person name="Zeng Q."/>
            <person name="Gargeya S."/>
            <person name="Fitzgerald M."/>
            <person name="Abouelleil A."/>
            <person name="Alvarado L."/>
            <person name="Chapman S.B."/>
            <person name="Gainer-Dewar J."/>
            <person name="Goldberg J."/>
            <person name="Griggs A."/>
            <person name="Gujja S."/>
            <person name="Hansen M."/>
            <person name="Howarth C."/>
            <person name="Imamovic A."/>
            <person name="Ireland A."/>
            <person name="Larimer J."/>
            <person name="McCowan C."/>
            <person name="Murphy C."/>
            <person name="Pearson M."/>
            <person name="Poon T.W."/>
            <person name="Priest M."/>
            <person name="Roberts A."/>
            <person name="Saif S."/>
            <person name="Shea T."/>
            <person name="Sykes S."/>
            <person name="Wortman J."/>
            <person name="Nusbaum C."/>
            <person name="Birren B."/>
        </authorList>
    </citation>
    <scope>NUCLEOTIDE SEQUENCE [LARGE SCALE GENOMIC DNA]</scope>
    <source>
        <strain evidence="1">NJM9701</strain>
    </source>
</reference>
<gene>
    <name evidence="1" type="ORF">H310_13947</name>
</gene>
<dbReference type="RefSeq" id="XP_008879835.1">
    <property type="nucleotide sequence ID" value="XM_008881613.1"/>
</dbReference>
<accession>A0A024TE01</accession>
<sequence length="109" mass="12343">MGENRRHDVRDCVERRKARTIVRNAKKTIWNSRVCPRTVTVEPVPPHVHAVNGRHTPVRRRNNKRFDNDASRWPVIIAIVAVNVVNGDRSVDGVVQRVQAYIGIGFSGA</sequence>
<evidence type="ECO:0000313" key="1">
    <source>
        <dbReference type="EMBL" id="ETV91567.1"/>
    </source>
</evidence>
<organism evidence="1">
    <name type="scientific">Aphanomyces invadans</name>
    <dbReference type="NCBI Taxonomy" id="157072"/>
    <lineage>
        <taxon>Eukaryota</taxon>
        <taxon>Sar</taxon>
        <taxon>Stramenopiles</taxon>
        <taxon>Oomycota</taxon>
        <taxon>Saprolegniomycetes</taxon>
        <taxon>Saprolegniales</taxon>
        <taxon>Verrucalvaceae</taxon>
        <taxon>Aphanomyces</taxon>
    </lineage>
</organism>
<dbReference type="VEuPathDB" id="FungiDB:H310_13947"/>
<dbReference type="AlphaFoldDB" id="A0A024TE01"/>
<protein>
    <submittedName>
        <fullName evidence="1">Uncharacterized protein</fullName>
    </submittedName>
</protein>
<dbReference type="GeneID" id="20090997"/>